<feature type="chain" id="PRO_5004223134" description="Lipoprotein" evidence="1">
    <location>
        <begin position="24"/>
        <end position="438"/>
    </location>
</feature>
<evidence type="ECO:0008006" key="4">
    <source>
        <dbReference type="Google" id="ProtNLM"/>
    </source>
</evidence>
<gene>
    <name evidence="2" type="ordered locus">Gmet_3399</name>
</gene>
<organism evidence="2 3">
    <name type="scientific">Geobacter metallireducens (strain ATCC 53774 / DSM 7210 / GS-15)</name>
    <dbReference type="NCBI Taxonomy" id="269799"/>
    <lineage>
        <taxon>Bacteria</taxon>
        <taxon>Pseudomonadati</taxon>
        <taxon>Thermodesulfobacteriota</taxon>
        <taxon>Desulfuromonadia</taxon>
        <taxon>Geobacterales</taxon>
        <taxon>Geobacteraceae</taxon>
        <taxon>Geobacter</taxon>
    </lineage>
</organism>
<protein>
    <recommendedName>
        <fullName evidence="4">Lipoprotein</fullName>
    </recommendedName>
</protein>
<dbReference type="HOGENOM" id="CLU_625237_0_0_7"/>
<evidence type="ECO:0000256" key="1">
    <source>
        <dbReference type="SAM" id="SignalP"/>
    </source>
</evidence>
<dbReference type="AlphaFoldDB" id="Q39Q63"/>
<accession>Q39Q63</accession>
<keyword evidence="3" id="KW-1185">Reference proteome</keyword>
<dbReference type="Proteomes" id="UP000007073">
    <property type="component" value="Chromosome"/>
</dbReference>
<dbReference type="EMBL" id="CP000148">
    <property type="protein sequence ID" value="ABB33611.1"/>
    <property type="molecule type" value="Genomic_DNA"/>
</dbReference>
<feature type="signal peptide" evidence="1">
    <location>
        <begin position="1"/>
        <end position="23"/>
    </location>
</feature>
<evidence type="ECO:0000313" key="3">
    <source>
        <dbReference type="Proteomes" id="UP000007073"/>
    </source>
</evidence>
<reference evidence="2 3" key="1">
    <citation type="submission" date="2005-10" db="EMBL/GenBank/DDBJ databases">
        <title>Complete sequence of Geobacter metallireducens GS-15.</title>
        <authorList>
            <consortium name="US DOE Joint Genome Institute"/>
            <person name="Copeland A."/>
            <person name="Lucas S."/>
            <person name="Lapidus A."/>
            <person name="Barry K."/>
            <person name="Detter J.C."/>
            <person name="Glavina T."/>
            <person name="Hammon N."/>
            <person name="Israni S."/>
            <person name="Pitluck S."/>
            <person name="Di Bartolo G."/>
            <person name="Chain P."/>
            <person name="Schmutz J."/>
            <person name="Larimer F."/>
            <person name="Land M."/>
            <person name="Kyrpides N."/>
            <person name="Ivanova N."/>
            <person name="Richardson P."/>
        </authorList>
    </citation>
    <scope>NUCLEOTIDE SEQUENCE [LARGE SCALE GENOMIC DNA]</scope>
    <source>
        <strain evidence="3">ATCC 53774 / DSM 7210 / GS-15</strain>
    </source>
</reference>
<reference evidence="2 3" key="2">
    <citation type="journal article" date="2009" name="BMC Microbiol.">
        <title>The genome sequence of Geobacter metallireducens: features of metabolism, physiology and regulation common and dissimilar to Geobacter sulfurreducens.</title>
        <authorList>
            <person name="Aklujkar M."/>
            <person name="Krushkal J."/>
            <person name="DiBartolo G."/>
            <person name="Lapidus A."/>
            <person name="Land M.L."/>
            <person name="Lovley D.R."/>
        </authorList>
    </citation>
    <scope>NUCLEOTIDE SEQUENCE [LARGE SCALE GENOMIC DNA]</scope>
    <source>
        <strain evidence="3">ATCC 53774 / DSM 7210 / GS-15</strain>
    </source>
</reference>
<sequence>MGRLVCAVVLLAALFAATTPCRAEGGEHPFGSHQPRHTGQQEEHPLQQLLLALITRPGIPSDSHRTALLPAIHAGAEAFGDALGHRRAHRFSRDLKPLLAAYDAAISSAADGLAGAEARGATMDRLLSGIIEVAKQSKIYPEEVDTALLQAAAAVEKSLLRPPLAKVLSLEDRELVSLLLLKSVYQVHGRTVLLVEIPDALATLGVEASLAETYTKSIAWCGPALARELVALERDLSDPNILADLNNLIMMQFNAEATNDMFYAKVGLESYLAAYSFDLTPLAAKMASLGGIMAHMTPDLLRESGAVPLGLRYLAAFSWLEPLSPLVYAPDPALADRLRSLGGEVPASPDFSLFTSPYRDIFQLRYDLTLCELIMIREWWDAADQAFVLRQRPLSMTERLALRKADAERRQTVMGRLAGVTENEKHALRILMSGFFGK</sequence>
<dbReference type="RefSeq" id="WP_004514206.1">
    <property type="nucleotide sequence ID" value="NC_007517.1"/>
</dbReference>
<dbReference type="KEGG" id="gme:Gmet_3399"/>
<evidence type="ECO:0000313" key="2">
    <source>
        <dbReference type="EMBL" id="ABB33611.1"/>
    </source>
</evidence>
<keyword evidence="1" id="KW-0732">Signal</keyword>
<proteinExistence type="predicted"/>
<name>Q39Q63_GEOMG</name>
<dbReference type="STRING" id="269799.Gmet_3399"/>